<comment type="caution">
    <text evidence="2">The sequence shown here is derived from an EMBL/GenBank/DDBJ whole genome shotgun (WGS) entry which is preliminary data.</text>
</comment>
<gene>
    <name evidence="2" type="ORF">F4695_003205</name>
</gene>
<organism evidence="2 3">
    <name type="scientific">Rhizobium soli</name>
    <dbReference type="NCBI Taxonomy" id="424798"/>
    <lineage>
        <taxon>Bacteria</taxon>
        <taxon>Pseudomonadati</taxon>
        <taxon>Pseudomonadota</taxon>
        <taxon>Alphaproteobacteria</taxon>
        <taxon>Hyphomicrobiales</taxon>
        <taxon>Rhizobiaceae</taxon>
        <taxon>Rhizobium/Agrobacterium group</taxon>
        <taxon>Rhizobium</taxon>
    </lineage>
</organism>
<accession>A0A7X0MSW8</accession>
<reference evidence="2 3" key="1">
    <citation type="submission" date="2020-08" db="EMBL/GenBank/DDBJ databases">
        <title>The Agave Microbiome: Exploring the role of microbial communities in plant adaptations to desert environments.</title>
        <authorList>
            <person name="Partida-Martinez L.P."/>
        </authorList>
    </citation>
    <scope>NUCLEOTIDE SEQUENCE [LARGE SCALE GENOMIC DNA]</scope>
    <source>
        <strain evidence="2 3">AS3.12</strain>
    </source>
</reference>
<evidence type="ECO:0000313" key="3">
    <source>
        <dbReference type="Proteomes" id="UP000585437"/>
    </source>
</evidence>
<sequence>MLHEYNEIFMQQRYFIKILMAWIGAIALGCVPVLMIVNAVTI</sequence>
<feature type="transmembrane region" description="Helical" evidence="1">
    <location>
        <begin position="21"/>
        <end position="40"/>
    </location>
</feature>
<name>A0A7X0MSW8_9HYPH</name>
<dbReference type="EMBL" id="JACHBU010000006">
    <property type="protein sequence ID" value="MBB6509821.1"/>
    <property type="molecule type" value="Genomic_DNA"/>
</dbReference>
<dbReference type="Proteomes" id="UP000585437">
    <property type="component" value="Unassembled WGS sequence"/>
</dbReference>
<evidence type="ECO:0000256" key="1">
    <source>
        <dbReference type="SAM" id="Phobius"/>
    </source>
</evidence>
<protein>
    <submittedName>
        <fullName evidence="2">Uncharacterized protein</fullName>
    </submittedName>
</protein>
<keyword evidence="1" id="KW-0812">Transmembrane</keyword>
<keyword evidence="1" id="KW-0472">Membrane</keyword>
<keyword evidence="1" id="KW-1133">Transmembrane helix</keyword>
<dbReference type="AlphaFoldDB" id="A0A7X0MSW8"/>
<keyword evidence="3" id="KW-1185">Reference proteome</keyword>
<evidence type="ECO:0000313" key="2">
    <source>
        <dbReference type="EMBL" id="MBB6509821.1"/>
    </source>
</evidence>
<proteinExistence type="predicted"/>